<dbReference type="Gene3D" id="1.20.120.550">
    <property type="entry name" value="Membrane associated eicosanoid/glutathione metabolism-like domain"/>
    <property type="match status" value="1"/>
</dbReference>
<dbReference type="PANTHER" id="PTHR10250">
    <property type="entry name" value="MICROSOMAL GLUTATHIONE S-TRANSFERASE"/>
    <property type="match status" value="1"/>
</dbReference>
<dbReference type="PANTHER" id="PTHR10250:SF4">
    <property type="entry name" value="LEUKOTRIENE C4 SYNTHASE"/>
    <property type="match status" value="1"/>
</dbReference>
<dbReference type="EMBL" id="JAPFRF010000011">
    <property type="protein sequence ID" value="KAJ7316416.1"/>
    <property type="molecule type" value="Genomic_DNA"/>
</dbReference>
<evidence type="ECO:0000313" key="7">
    <source>
        <dbReference type="Proteomes" id="UP001142489"/>
    </source>
</evidence>
<dbReference type="OrthoDB" id="410651at2759"/>
<comment type="similarity">
    <text evidence="2">Belongs to the MAPEG family.</text>
</comment>
<dbReference type="GO" id="GO:0005783">
    <property type="term" value="C:endoplasmic reticulum"/>
    <property type="evidence" value="ECO:0007669"/>
    <property type="project" value="TreeGrafter"/>
</dbReference>
<evidence type="ECO:0000256" key="2">
    <source>
        <dbReference type="ARBA" id="ARBA00010459"/>
    </source>
</evidence>
<evidence type="ECO:0000256" key="4">
    <source>
        <dbReference type="SAM" id="MobiDB-lite"/>
    </source>
</evidence>
<dbReference type="GO" id="GO:0004464">
    <property type="term" value="F:leukotriene-C4 synthase activity"/>
    <property type="evidence" value="ECO:0007669"/>
    <property type="project" value="TreeGrafter"/>
</dbReference>
<evidence type="ECO:0000313" key="6">
    <source>
        <dbReference type="EMBL" id="KAJ7316416.1"/>
    </source>
</evidence>
<sequence>MPTKDQDEEPKTATAVMKMHYKNPNNAIMTLACLREDAALLPRSRALAERLLTGVDARLSPLRRDRVYQLACLYDPRVKGSLAGSVADLQAWKAELCREVCMAAATQGQPLPRAQASQSEAEEGSSQGSSSSGGYTQRPVLAAFCGLLYLYGRYSYFTGYARSAEERLAPMYFSAGVLCILIVLSVVGLTIHFVSLLHF</sequence>
<dbReference type="InterPro" id="IPR050997">
    <property type="entry name" value="MAPEG"/>
</dbReference>
<protein>
    <submittedName>
        <fullName evidence="6">Uncharacterized protein</fullName>
    </submittedName>
</protein>
<keyword evidence="5" id="KW-1133">Transmembrane helix</keyword>
<feature type="region of interest" description="Disordered" evidence="4">
    <location>
        <begin position="112"/>
        <end position="134"/>
    </location>
</feature>
<comment type="caution">
    <text evidence="6">The sequence shown here is derived from an EMBL/GenBank/DDBJ whole genome shotgun (WGS) entry which is preliminary data.</text>
</comment>
<keyword evidence="5" id="KW-0812">Transmembrane</keyword>
<keyword evidence="7" id="KW-1185">Reference proteome</keyword>
<dbReference type="InterPro" id="IPR023352">
    <property type="entry name" value="MAPEG-like_dom_sf"/>
</dbReference>
<keyword evidence="3" id="KW-0539">Nucleus</keyword>
<reference evidence="6" key="1">
    <citation type="journal article" date="2023" name="DNA Res.">
        <title>Chromosome-level genome assembly of Phrynocephalus forsythii using third-generation DNA sequencing and Hi-C analysis.</title>
        <authorList>
            <person name="Qi Y."/>
            <person name="Zhao W."/>
            <person name="Zhao Y."/>
            <person name="Niu C."/>
            <person name="Cao S."/>
            <person name="Zhang Y."/>
        </authorList>
    </citation>
    <scope>NUCLEOTIDE SEQUENCE</scope>
    <source>
        <tissue evidence="6">Muscle</tissue>
    </source>
</reference>
<dbReference type="GO" id="GO:0031965">
    <property type="term" value="C:nuclear membrane"/>
    <property type="evidence" value="ECO:0007669"/>
    <property type="project" value="UniProtKB-SubCell"/>
</dbReference>
<dbReference type="SUPFAM" id="SSF161084">
    <property type="entry name" value="MAPEG domain-like"/>
    <property type="match status" value="1"/>
</dbReference>
<dbReference type="AlphaFoldDB" id="A0A9Q0XIX1"/>
<evidence type="ECO:0000256" key="5">
    <source>
        <dbReference type="SAM" id="Phobius"/>
    </source>
</evidence>
<evidence type="ECO:0000256" key="3">
    <source>
        <dbReference type="ARBA" id="ARBA00023242"/>
    </source>
</evidence>
<dbReference type="GO" id="GO:0004602">
    <property type="term" value="F:glutathione peroxidase activity"/>
    <property type="evidence" value="ECO:0007669"/>
    <property type="project" value="TreeGrafter"/>
</dbReference>
<dbReference type="Proteomes" id="UP001142489">
    <property type="component" value="Unassembled WGS sequence"/>
</dbReference>
<feature type="compositionally biased region" description="Low complexity" evidence="4">
    <location>
        <begin position="114"/>
        <end position="133"/>
    </location>
</feature>
<gene>
    <name evidence="6" type="ORF">JRQ81_002578</name>
</gene>
<accession>A0A9Q0XIX1</accession>
<keyword evidence="5" id="KW-0472">Membrane</keyword>
<feature type="transmembrane region" description="Helical" evidence="5">
    <location>
        <begin position="172"/>
        <end position="197"/>
    </location>
</feature>
<dbReference type="GO" id="GO:0004364">
    <property type="term" value="F:glutathione transferase activity"/>
    <property type="evidence" value="ECO:0007669"/>
    <property type="project" value="TreeGrafter"/>
</dbReference>
<proteinExistence type="inferred from homology"/>
<name>A0A9Q0XIX1_9SAUR</name>
<evidence type="ECO:0000256" key="1">
    <source>
        <dbReference type="ARBA" id="ARBA00004232"/>
    </source>
</evidence>
<dbReference type="PROSITE" id="PS51257">
    <property type="entry name" value="PROKAR_LIPOPROTEIN"/>
    <property type="match status" value="1"/>
</dbReference>
<organism evidence="6 7">
    <name type="scientific">Phrynocephalus forsythii</name>
    <dbReference type="NCBI Taxonomy" id="171643"/>
    <lineage>
        <taxon>Eukaryota</taxon>
        <taxon>Metazoa</taxon>
        <taxon>Chordata</taxon>
        <taxon>Craniata</taxon>
        <taxon>Vertebrata</taxon>
        <taxon>Euteleostomi</taxon>
        <taxon>Lepidosauria</taxon>
        <taxon>Squamata</taxon>
        <taxon>Bifurcata</taxon>
        <taxon>Unidentata</taxon>
        <taxon>Episquamata</taxon>
        <taxon>Toxicofera</taxon>
        <taxon>Iguania</taxon>
        <taxon>Acrodonta</taxon>
        <taxon>Agamidae</taxon>
        <taxon>Agaminae</taxon>
        <taxon>Phrynocephalus</taxon>
    </lineage>
</organism>
<dbReference type="GO" id="GO:0019370">
    <property type="term" value="P:leukotriene biosynthetic process"/>
    <property type="evidence" value="ECO:0007669"/>
    <property type="project" value="TreeGrafter"/>
</dbReference>
<comment type="subcellular location">
    <subcellularLocation>
        <location evidence="1">Nucleus membrane</location>
        <topology evidence="1">Multi-pass membrane protein</topology>
    </subcellularLocation>
</comment>